<name>A0A381V3P4_9ZZZZ</name>
<dbReference type="Gene3D" id="3.40.50.720">
    <property type="entry name" value="NAD(P)-binding Rossmann-like Domain"/>
    <property type="match status" value="1"/>
</dbReference>
<dbReference type="PRINTS" id="PR00081">
    <property type="entry name" value="GDHRDH"/>
</dbReference>
<dbReference type="SUPFAM" id="SSF51735">
    <property type="entry name" value="NAD(P)-binding Rossmann-fold domains"/>
    <property type="match status" value="1"/>
</dbReference>
<dbReference type="InterPro" id="IPR002347">
    <property type="entry name" value="SDR_fam"/>
</dbReference>
<dbReference type="GO" id="GO:0016491">
    <property type="term" value="F:oxidoreductase activity"/>
    <property type="evidence" value="ECO:0007669"/>
    <property type="project" value="UniProtKB-KW"/>
</dbReference>
<protein>
    <submittedName>
        <fullName evidence="3">Uncharacterized protein</fullName>
    </submittedName>
</protein>
<dbReference type="FunFam" id="3.40.50.720:FF:000084">
    <property type="entry name" value="Short-chain dehydrogenase reductase"/>
    <property type="match status" value="1"/>
</dbReference>
<dbReference type="InterPro" id="IPR036291">
    <property type="entry name" value="NAD(P)-bd_dom_sf"/>
</dbReference>
<dbReference type="EMBL" id="UINC01007764">
    <property type="protein sequence ID" value="SVA34975.1"/>
    <property type="molecule type" value="Genomic_DNA"/>
</dbReference>
<dbReference type="PANTHER" id="PTHR24321">
    <property type="entry name" value="DEHYDROGENASES, SHORT CHAIN"/>
    <property type="match status" value="1"/>
</dbReference>
<dbReference type="AlphaFoldDB" id="A0A381V3P4"/>
<evidence type="ECO:0000256" key="2">
    <source>
        <dbReference type="ARBA" id="ARBA00023002"/>
    </source>
</evidence>
<accession>A0A381V3P4</accession>
<comment type="similarity">
    <text evidence="1">Belongs to the short-chain dehydrogenases/reductases (SDR) family.</text>
</comment>
<dbReference type="PANTHER" id="PTHR24321:SF15">
    <property type="entry name" value="OXIDOREDUCTASE UCPA"/>
    <property type="match status" value="1"/>
</dbReference>
<sequence length="252" mass="26870">MARFDGKLAIVSGGASGMGAATAKRIVEEGGSVVTLDINDKGGQEVAHQIGNSCEFFKADVTKAEDWNALEKHLGDRFKKITSVINAAGISEPSSIEDETVEHWNRTHAINGTSVFLGCQFGVKAMKESKGTIVNFASSLATRPKPFVVSYNYSKAGVLILTRTVALHCAEMGYNIRCNAVQPGAIDTPMMRRYVDVAEDPNQQLVEFAASHPMNRIGQPDEVVSAVLFLASDDSAFTTGDSISVDGGVIAI</sequence>
<keyword evidence="2" id="KW-0560">Oxidoreductase</keyword>
<gene>
    <name evidence="3" type="ORF">METZ01_LOCUS87829</name>
</gene>
<dbReference type="Pfam" id="PF13561">
    <property type="entry name" value="adh_short_C2"/>
    <property type="match status" value="1"/>
</dbReference>
<evidence type="ECO:0000313" key="3">
    <source>
        <dbReference type="EMBL" id="SVA34975.1"/>
    </source>
</evidence>
<dbReference type="PRINTS" id="PR00080">
    <property type="entry name" value="SDRFAMILY"/>
</dbReference>
<reference evidence="3" key="1">
    <citation type="submission" date="2018-05" db="EMBL/GenBank/DDBJ databases">
        <authorList>
            <person name="Lanie J.A."/>
            <person name="Ng W.-L."/>
            <person name="Kazmierczak K.M."/>
            <person name="Andrzejewski T.M."/>
            <person name="Davidsen T.M."/>
            <person name="Wayne K.J."/>
            <person name="Tettelin H."/>
            <person name="Glass J.I."/>
            <person name="Rusch D."/>
            <person name="Podicherti R."/>
            <person name="Tsui H.-C.T."/>
            <person name="Winkler M.E."/>
        </authorList>
    </citation>
    <scope>NUCLEOTIDE SEQUENCE</scope>
</reference>
<organism evidence="3">
    <name type="scientific">marine metagenome</name>
    <dbReference type="NCBI Taxonomy" id="408172"/>
    <lineage>
        <taxon>unclassified sequences</taxon>
        <taxon>metagenomes</taxon>
        <taxon>ecological metagenomes</taxon>
    </lineage>
</organism>
<evidence type="ECO:0000256" key="1">
    <source>
        <dbReference type="ARBA" id="ARBA00006484"/>
    </source>
</evidence>
<proteinExistence type="inferred from homology"/>